<name>A0A3N4JGG9_9PEZI</name>
<reference evidence="2 3" key="1">
    <citation type="journal article" date="2018" name="Nat. Ecol. Evol.">
        <title>Pezizomycetes genomes reveal the molecular basis of ectomycorrhizal truffle lifestyle.</title>
        <authorList>
            <person name="Murat C."/>
            <person name="Payen T."/>
            <person name="Noel B."/>
            <person name="Kuo A."/>
            <person name="Morin E."/>
            <person name="Chen J."/>
            <person name="Kohler A."/>
            <person name="Krizsan K."/>
            <person name="Balestrini R."/>
            <person name="Da Silva C."/>
            <person name="Montanini B."/>
            <person name="Hainaut M."/>
            <person name="Levati E."/>
            <person name="Barry K.W."/>
            <person name="Belfiori B."/>
            <person name="Cichocki N."/>
            <person name="Clum A."/>
            <person name="Dockter R.B."/>
            <person name="Fauchery L."/>
            <person name="Guy J."/>
            <person name="Iotti M."/>
            <person name="Le Tacon F."/>
            <person name="Lindquist E.A."/>
            <person name="Lipzen A."/>
            <person name="Malagnac F."/>
            <person name="Mello A."/>
            <person name="Molinier V."/>
            <person name="Miyauchi S."/>
            <person name="Poulain J."/>
            <person name="Riccioni C."/>
            <person name="Rubini A."/>
            <person name="Sitrit Y."/>
            <person name="Splivallo R."/>
            <person name="Traeger S."/>
            <person name="Wang M."/>
            <person name="Zifcakova L."/>
            <person name="Wipf D."/>
            <person name="Zambonelli A."/>
            <person name="Paolocci F."/>
            <person name="Nowrousian M."/>
            <person name="Ottonello S."/>
            <person name="Baldrian P."/>
            <person name="Spatafora J.W."/>
            <person name="Henrissat B."/>
            <person name="Nagy L.G."/>
            <person name="Aury J.M."/>
            <person name="Wincker P."/>
            <person name="Grigoriev I.V."/>
            <person name="Bonfante P."/>
            <person name="Martin F.M."/>
        </authorList>
    </citation>
    <scope>NUCLEOTIDE SEQUENCE [LARGE SCALE GENOMIC DNA]</scope>
    <source>
        <strain evidence="2 3">120613-1</strain>
    </source>
</reference>
<evidence type="ECO:0000313" key="2">
    <source>
        <dbReference type="EMBL" id="RPA97365.1"/>
    </source>
</evidence>
<feature type="region of interest" description="Disordered" evidence="1">
    <location>
        <begin position="41"/>
        <end position="62"/>
    </location>
</feature>
<gene>
    <name evidence="2" type="ORF">L873DRAFT_1791033</name>
</gene>
<evidence type="ECO:0000256" key="1">
    <source>
        <dbReference type="SAM" id="MobiDB-lite"/>
    </source>
</evidence>
<dbReference type="EMBL" id="ML120405">
    <property type="protein sequence ID" value="RPA97365.1"/>
    <property type="molecule type" value="Genomic_DNA"/>
</dbReference>
<accession>A0A3N4JGG9</accession>
<proteinExistence type="predicted"/>
<protein>
    <submittedName>
        <fullName evidence="2">Uncharacterized protein</fullName>
    </submittedName>
</protein>
<keyword evidence="3" id="KW-1185">Reference proteome</keyword>
<dbReference type="AlphaFoldDB" id="A0A3N4JGG9"/>
<evidence type="ECO:0000313" key="3">
    <source>
        <dbReference type="Proteomes" id="UP000276215"/>
    </source>
</evidence>
<dbReference type="Proteomes" id="UP000276215">
    <property type="component" value="Unassembled WGS sequence"/>
</dbReference>
<sequence length="206" mass="23513">MLIESDIEGKDDVVFMGCSDSIFTIPDSNTSTNEESIHKSNACMDNNQRGPDSYIQDDQESLNNPANSSSLWFQFEERHTESDLNFPETDIHDENECHNQLCTTWNVLQQLLDVGILSISTLKCFREKIPSPQVIKSYVENGEKNYPFYHISLSDLIQMEMANEESTLHLQESSQIVVKNKSSIPILSTEPDSGVRIYREVWTAQK</sequence>
<organism evidence="2 3">
    <name type="scientific">Choiromyces venosus 120613-1</name>
    <dbReference type="NCBI Taxonomy" id="1336337"/>
    <lineage>
        <taxon>Eukaryota</taxon>
        <taxon>Fungi</taxon>
        <taxon>Dikarya</taxon>
        <taxon>Ascomycota</taxon>
        <taxon>Pezizomycotina</taxon>
        <taxon>Pezizomycetes</taxon>
        <taxon>Pezizales</taxon>
        <taxon>Tuberaceae</taxon>
        <taxon>Choiromyces</taxon>
    </lineage>
</organism>